<gene>
    <name evidence="2" type="ORF">EDD18DRAFT_1361002</name>
</gene>
<organism evidence="2 3">
    <name type="scientific">Armillaria luteobubalina</name>
    <dbReference type="NCBI Taxonomy" id="153913"/>
    <lineage>
        <taxon>Eukaryota</taxon>
        <taxon>Fungi</taxon>
        <taxon>Dikarya</taxon>
        <taxon>Basidiomycota</taxon>
        <taxon>Agaricomycotina</taxon>
        <taxon>Agaricomycetes</taxon>
        <taxon>Agaricomycetidae</taxon>
        <taxon>Agaricales</taxon>
        <taxon>Marasmiineae</taxon>
        <taxon>Physalacriaceae</taxon>
        <taxon>Armillaria</taxon>
    </lineage>
</organism>
<evidence type="ECO:0000259" key="1">
    <source>
        <dbReference type="Pfam" id="PF12937"/>
    </source>
</evidence>
<keyword evidence="3" id="KW-1185">Reference proteome</keyword>
<dbReference type="Gene3D" id="1.20.1280.50">
    <property type="match status" value="1"/>
</dbReference>
<sequence length="343" mass="38990">MDERRCSIRDVLNVNPISSARLGIPIFRYPLKRLCVTFIEDVPVLPAPDLFPVVPKPIFDSFDYAPLGLSTKINPDVLPRLTTLAIRFMNVVPYMSPSFVDSVQSRRPVVSTGTALQTLRLSIPLAMLLRLHPDATGRWTYLCDKGKAPPTPFQTKRHEATLSEIPDRVAELDSLIDSTTSLLRYLTKDRNQALENQANAKKILSPFRRLPPELLGEIFIWCSSLYGKHRRCLDPRALHWTLSHVCRKWRSVAIGTPEIWSRIILDFRDDWFLNGSRIHGAAFMLGILLDRARPCDLDVFIVPNSNISTHPACAVLLPSARYWKSLNVLYNPDFLSPCRGFFN</sequence>
<feature type="domain" description="F-box" evidence="1">
    <location>
        <begin position="208"/>
        <end position="264"/>
    </location>
</feature>
<dbReference type="Pfam" id="PF12937">
    <property type="entry name" value="F-box-like"/>
    <property type="match status" value="1"/>
</dbReference>
<name>A0AA39UN27_9AGAR</name>
<dbReference type="InterPro" id="IPR036047">
    <property type="entry name" value="F-box-like_dom_sf"/>
</dbReference>
<comment type="caution">
    <text evidence="2">The sequence shown here is derived from an EMBL/GenBank/DDBJ whole genome shotgun (WGS) entry which is preliminary data.</text>
</comment>
<dbReference type="EMBL" id="JAUEPU010000050">
    <property type="protein sequence ID" value="KAK0485535.1"/>
    <property type="molecule type" value="Genomic_DNA"/>
</dbReference>
<reference evidence="2" key="1">
    <citation type="submission" date="2023-06" db="EMBL/GenBank/DDBJ databases">
        <authorList>
            <consortium name="Lawrence Berkeley National Laboratory"/>
            <person name="Ahrendt S."/>
            <person name="Sahu N."/>
            <person name="Indic B."/>
            <person name="Wong-Bajracharya J."/>
            <person name="Merenyi Z."/>
            <person name="Ke H.-M."/>
            <person name="Monk M."/>
            <person name="Kocsube S."/>
            <person name="Drula E."/>
            <person name="Lipzen A."/>
            <person name="Balint B."/>
            <person name="Henrissat B."/>
            <person name="Andreopoulos B."/>
            <person name="Martin F.M."/>
            <person name="Harder C.B."/>
            <person name="Rigling D."/>
            <person name="Ford K.L."/>
            <person name="Foster G.D."/>
            <person name="Pangilinan J."/>
            <person name="Papanicolaou A."/>
            <person name="Barry K."/>
            <person name="LaButti K."/>
            <person name="Viragh M."/>
            <person name="Koriabine M."/>
            <person name="Yan M."/>
            <person name="Riley R."/>
            <person name="Champramary S."/>
            <person name="Plett K.L."/>
            <person name="Tsai I.J."/>
            <person name="Slot J."/>
            <person name="Sipos G."/>
            <person name="Plett J."/>
            <person name="Nagy L.G."/>
            <person name="Grigoriev I.V."/>
        </authorList>
    </citation>
    <scope>NUCLEOTIDE SEQUENCE</scope>
    <source>
        <strain evidence="2">HWK02</strain>
    </source>
</reference>
<evidence type="ECO:0000313" key="3">
    <source>
        <dbReference type="Proteomes" id="UP001175228"/>
    </source>
</evidence>
<accession>A0AA39UN27</accession>
<dbReference type="InterPro" id="IPR001810">
    <property type="entry name" value="F-box_dom"/>
</dbReference>
<evidence type="ECO:0000313" key="2">
    <source>
        <dbReference type="EMBL" id="KAK0485535.1"/>
    </source>
</evidence>
<dbReference type="Proteomes" id="UP001175228">
    <property type="component" value="Unassembled WGS sequence"/>
</dbReference>
<dbReference type="SUPFAM" id="SSF81383">
    <property type="entry name" value="F-box domain"/>
    <property type="match status" value="1"/>
</dbReference>
<protein>
    <recommendedName>
        <fullName evidence="1">F-box domain-containing protein</fullName>
    </recommendedName>
</protein>
<dbReference type="AlphaFoldDB" id="A0AA39UN27"/>
<proteinExistence type="predicted"/>